<feature type="binding site" evidence="5">
    <location>
        <position position="20"/>
    </location>
    <ligand>
        <name>xanthine</name>
        <dbReference type="ChEBI" id="CHEBI:17712"/>
    </ligand>
</feature>
<reference evidence="8" key="1">
    <citation type="submission" date="2020-08" db="EMBL/GenBank/DDBJ databases">
        <authorList>
            <person name="Cejkova D."/>
            <person name="Kubasova T."/>
            <person name="Jahodarova E."/>
            <person name="Rychlik I."/>
        </authorList>
    </citation>
    <scope>NUCLEOTIDE SEQUENCE</scope>
    <source>
        <strain evidence="8">An559</strain>
    </source>
</reference>
<dbReference type="InterPro" id="IPR029057">
    <property type="entry name" value="PRTase-like"/>
</dbReference>
<dbReference type="GO" id="GO:0046110">
    <property type="term" value="P:xanthine metabolic process"/>
    <property type="evidence" value="ECO:0007669"/>
    <property type="project" value="UniProtKB-UniRule"/>
</dbReference>
<evidence type="ECO:0000313" key="8">
    <source>
        <dbReference type="EMBL" id="MBM6921005.1"/>
    </source>
</evidence>
<dbReference type="HAMAP" id="MF_01184">
    <property type="entry name" value="XPRTase"/>
    <property type="match status" value="1"/>
</dbReference>
<evidence type="ECO:0000256" key="5">
    <source>
        <dbReference type="HAMAP-Rule" id="MF_01184"/>
    </source>
</evidence>
<feature type="binding site" evidence="5">
    <location>
        <begin position="129"/>
        <end position="133"/>
    </location>
    <ligand>
        <name>5-phospho-alpha-D-ribose 1-diphosphate</name>
        <dbReference type="ChEBI" id="CHEBI:58017"/>
    </ligand>
</feature>
<evidence type="ECO:0000256" key="6">
    <source>
        <dbReference type="NCBIfam" id="TIGR01744"/>
    </source>
</evidence>
<organism evidence="8 9">
    <name type="scientific">Merdimmobilis hominis</name>
    <dbReference type="NCBI Taxonomy" id="2897707"/>
    <lineage>
        <taxon>Bacteria</taxon>
        <taxon>Bacillati</taxon>
        <taxon>Bacillota</taxon>
        <taxon>Clostridia</taxon>
        <taxon>Eubacteriales</taxon>
        <taxon>Oscillospiraceae</taxon>
        <taxon>Merdimmobilis</taxon>
    </lineage>
</organism>
<keyword evidence="1 5" id="KW-0963">Cytoplasm</keyword>
<comment type="pathway">
    <text evidence="5">Purine metabolism; XMP biosynthesis via salvage pathway; XMP from xanthine: step 1/1.</text>
</comment>
<comment type="subcellular location">
    <subcellularLocation>
        <location evidence="5">Cytoplasm</location>
    </subcellularLocation>
</comment>
<evidence type="ECO:0000313" key="9">
    <source>
        <dbReference type="Proteomes" id="UP000774750"/>
    </source>
</evidence>
<keyword evidence="9" id="KW-1185">Reference proteome</keyword>
<dbReference type="GO" id="GO:0000310">
    <property type="term" value="F:xanthine phosphoribosyltransferase activity"/>
    <property type="evidence" value="ECO:0007669"/>
    <property type="project" value="UniProtKB-UniRule"/>
</dbReference>
<comment type="similarity">
    <text evidence="5">Belongs to the purine/pyrimidine phosphoribosyltransferase family. Xpt subfamily.</text>
</comment>
<dbReference type="InterPro" id="IPR050118">
    <property type="entry name" value="Pur/Pyrimidine_PRTase"/>
</dbReference>
<dbReference type="EMBL" id="JACJKY010000010">
    <property type="protein sequence ID" value="MBM6921005.1"/>
    <property type="molecule type" value="Genomic_DNA"/>
</dbReference>
<comment type="function">
    <text evidence="5">Converts the preformed base xanthine, a product of nucleic acid breakdown, to xanthosine 5'-monophosphate (XMP), so it can be reused for RNA or DNA synthesis.</text>
</comment>
<accession>A0A938X6V4</accession>
<dbReference type="GO" id="GO:0005737">
    <property type="term" value="C:cytoplasm"/>
    <property type="evidence" value="ECO:0007669"/>
    <property type="project" value="UniProtKB-SubCell"/>
</dbReference>
<gene>
    <name evidence="5" type="primary">xpt</name>
    <name evidence="8" type="ORF">H6A12_07550</name>
</gene>
<keyword evidence="3 5" id="KW-0808">Transferase</keyword>
<dbReference type="RefSeq" id="WP_204446519.1">
    <property type="nucleotide sequence ID" value="NZ_JACJKY010000010.1"/>
</dbReference>
<dbReference type="SUPFAM" id="SSF53271">
    <property type="entry name" value="PRTase-like"/>
    <property type="match status" value="1"/>
</dbReference>
<comment type="subunit">
    <text evidence="5">Homodimer.</text>
</comment>
<dbReference type="NCBIfam" id="NF006671">
    <property type="entry name" value="PRK09219.1"/>
    <property type="match status" value="1"/>
</dbReference>
<sequence>MELLKQRILNDGRVKEGNILKVETFLNHQMDIALLDEIGAEFARRFSGAPITKILTIEASGIGIAAIASRYFGSVPVIFAKKTKSKNLDGELLVTKVHSFTKGVTYDVQISKHLLTEDDTVLIIDDFLAKGQALLGLIDLVEQAGAKLAGCGIVIEKTFQEGGGLIRNKGIRVESLAMISSIENGEVHFDGE</sequence>
<evidence type="ECO:0000256" key="4">
    <source>
        <dbReference type="ARBA" id="ARBA00022726"/>
    </source>
</evidence>
<reference evidence="8" key="2">
    <citation type="journal article" date="2021" name="Sci. Rep.">
        <title>The distribution of antibiotic resistance genes in chicken gut microbiota commensals.</title>
        <authorList>
            <person name="Juricova H."/>
            <person name="Matiasovicova J."/>
            <person name="Kubasova T."/>
            <person name="Cejkova D."/>
            <person name="Rychlik I."/>
        </authorList>
    </citation>
    <scope>NUCLEOTIDE SEQUENCE</scope>
    <source>
        <strain evidence="8">An559</strain>
    </source>
</reference>
<feature type="binding site" evidence="5">
    <location>
        <position position="27"/>
    </location>
    <ligand>
        <name>xanthine</name>
        <dbReference type="ChEBI" id="CHEBI:17712"/>
    </ligand>
</feature>
<evidence type="ECO:0000256" key="3">
    <source>
        <dbReference type="ARBA" id="ARBA00022679"/>
    </source>
</evidence>
<proteinExistence type="inferred from homology"/>
<name>A0A938X6V4_9FIRM</name>
<keyword evidence="2 5" id="KW-0328">Glycosyltransferase</keyword>
<dbReference type="PANTHER" id="PTHR43864:SF1">
    <property type="entry name" value="XANTHINE PHOSPHORIBOSYLTRANSFERASE"/>
    <property type="match status" value="1"/>
</dbReference>
<comment type="caution">
    <text evidence="8">The sequence shown here is derived from an EMBL/GenBank/DDBJ whole genome shotgun (WGS) entry which is preliminary data.</text>
</comment>
<evidence type="ECO:0000256" key="1">
    <source>
        <dbReference type="ARBA" id="ARBA00022490"/>
    </source>
</evidence>
<dbReference type="NCBIfam" id="TIGR01744">
    <property type="entry name" value="XPRTase"/>
    <property type="match status" value="1"/>
</dbReference>
<feature type="domain" description="Phosphoribosyltransferase" evidence="7">
    <location>
        <begin position="49"/>
        <end position="157"/>
    </location>
</feature>
<dbReference type="GO" id="GO:0032265">
    <property type="term" value="P:XMP salvage"/>
    <property type="evidence" value="ECO:0007669"/>
    <property type="project" value="UniProtKB-UniRule"/>
</dbReference>
<dbReference type="Gene3D" id="3.40.50.2020">
    <property type="match status" value="1"/>
</dbReference>
<dbReference type="CDD" id="cd06223">
    <property type="entry name" value="PRTases_typeI"/>
    <property type="match status" value="1"/>
</dbReference>
<dbReference type="Proteomes" id="UP000774750">
    <property type="component" value="Unassembled WGS sequence"/>
</dbReference>
<dbReference type="InterPro" id="IPR000836">
    <property type="entry name" value="PRTase_dom"/>
</dbReference>
<evidence type="ECO:0000256" key="2">
    <source>
        <dbReference type="ARBA" id="ARBA00022676"/>
    </source>
</evidence>
<keyword evidence="4 5" id="KW-0660">Purine salvage</keyword>
<dbReference type="PANTHER" id="PTHR43864">
    <property type="entry name" value="HYPOXANTHINE/GUANINE PHOSPHORIBOSYLTRANSFERASE"/>
    <property type="match status" value="1"/>
</dbReference>
<dbReference type="EC" id="2.4.2.22" evidence="5 6"/>
<evidence type="ECO:0000259" key="7">
    <source>
        <dbReference type="Pfam" id="PF00156"/>
    </source>
</evidence>
<dbReference type="InterPro" id="IPR010079">
    <property type="entry name" value="Xanthine_PRibTrfase"/>
</dbReference>
<protein>
    <recommendedName>
        <fullName evidence="5 6">Xanthine phosphoribosyltransferase</fullName>
        <shortName evidence="5">XPRTase</shortName>
        <ecNumber evidence="5 6">2.4.2.22</ecNumber>
    </recommendedName>
</protein>
<dbReference type="AlphaFoldDB" id="A0A938X6V4"/>
<dbReference type="GO" id="GO:0006166">
    <property type="term" value="P:purine ribonucleoside salvage"/>
    <property type="evidence" value="ECO:0007669"/>
    <property type="project" value="UniProtKB-KW"/>
</dbReference>
<comment type="catalytic activity">
    <reaction evidence="5">
        <text>XMP + diphosphate = xanthine + 5-phospho-alpha-D-ribose 1-diphosphate</text>
        <dbReference type="Rhea" id="RHEA:10800"/>
        <dbReference type="ChEBI" id="CHEBI:17712"/>
        <dbReference type="ChEBI" id="CHEBI:33019"/>
        <dbReference type="ChEBI" id="CHEBI:57464"/>
        <dbReference type="ChEBI" id="CHEBI:58017"/>
        <dbReference type="EC" id="2.4.2.22"/>
    </reaction>
</comment>
<dbReference type="Pfam" id="PF00156">
    <property type="entry name" value="Pribosyltran"/>
    <property type="match status" value="1"/>
</dbReference>
<feature type="binding site" evidence="5">
    <location>
        <position position="157"/>
    </location>
    <ligand>
        <name>xanthine</name>
        <dbReference type="ChEBI" id="CHEBI:17712"/>
    </ligand>
</feature>